<comment type="function">
    <text evidence="17">Core subunit of the mitochondrial membrane respiratory chain NADH dehydrogenase (Complex I) which catalyzes electron transfer from NADH through the respiratory chain, using ubiquinone as an electron acceptor. Essential for the catalytic activity and assembly of complex I.</text>
</comment>
<keyword evidence="15 17" id="KW-0472">Membrane</keyword>
<evidence type="ECO:0000256" key="13">
    <source>
        <dbReference type="ARBA" id="ARBA00023075"/>
    </source>
</evidence>
<feature type="transmembrane region" description="Helical" evidence="17">
    <location>
        <begin position="73"/>
        <end position="102"/>
    </location>
</feature>
<keyword evidence="14 17" id="KW-0496">Mitochondrion</keyword>
<dbReference type="GO" id="GO:0005743">
    <property type="term" value="C:mitochondrial inner membrane"/>
    <property type="evidence" value="ECO:0007669"/>
    <property type="project" value="UniProtKB-SubCell"/>
</dbReference>
<evidence type="ECO:0000256" key="17">
    <source>
        <dbReference type="RuleBase" id="RU003403"/>
    </source>
</evidence>
<evidence type="ECO:0000256" key="1">
    <source>
        <dbReference type="ARBA" id="ARBA00004448"/>
    </source>
</evidence>
<evidence type="ECO:0000256" key="12">
    <source>
        <dbReference type="ARBA" id="ARBA00023027"/>
    </source>
</evidence>
<dbReference type="EMBL" id="MG272262">
    <property type="protein sequence ID" value="AXJ93342.1"/>
    <property type="molecule type" value="Genomic_DNA"/>
</dbReference>
<evidence type="ECO:0000256" key="14">
    <source>
        <dbReference type="ARBA" id="ARBA00023128"/>
    </source>
</evidence>
<comment type="similarity">
    <text evidence="2 17">Belongs to the complex I subunit 2 family.</text>
</comment>
<accession>A0A345WJU9</accession>
<name>A0A345WJU9_UROMR</name>
<feature type="transmembrane region" description="Helical" evidence="17">
    <location>
        <begin position="156"/>
        <end position="189"/>
    </location>
</feature>
<reference evidence="19" key="1">
    <citation type="submission" date="2017-10" db="EMBL/GenBank/DDBJ databases">
        <authorList>
            <person name="Banno H."/>
            <person name="Chua N.-H."/>
        </authorList>
    </citation>
    <scope>NUCLEOTIDE SEQUENCE</scope>
</reference>
<feature type="domain" description="NADH:quinone oxidoreductase/Mrp antiporter transmembrane" evidence="18">
    <location>
        <begin position="18"/>
        <end position="118"/>
    </location>
</feature>
<geneLocation type="mitochondrion" evidence="19"/>
<comment type="subcellular location">
    <subcellularLocation>
        <location evidence="1 17">Mitochondrion inner membrane</location>
        <topology evidence="1 17">Multi-pass membrane protein</topology>
    </subcellularLocation>
</comment>
<dbReference type="AlphaFoldDB" id="A0A345WJU9"/>
<protein>
    <recommendedName>
        <fullName evidence="4 17">NADH-ubiquinone oxidoreductase chain 2</fullName>
        <ecNumber evidence="3 17">7.1.1.2</ecNumber>
    </recommendedName>
</protein>
<evidence type="ECO:0000256" key="3">
    <source>
        <dbReference type="ARBA" id="ARBA00012944"/>
    </source>
</evidence>
<dbReference type="InterPro" id="IPR003917">
    <property type="entry name" value="NADH_UbQ_OxRdtase_chain2"/>
</dbReference>
<dbReference type="InterPro" id="IPR001750">
    <property type="entry name" value="ND/Mrp_TM"/>
</dbReference>
<dbReference type="GO" id="GO:0008137">
    <property type="term" value="F:NADH dehydrogenase (ubiquinone) activity"/>
    <property type="evidence" value="ECO:0007669"/>
    <property type="project" value="UniProtKB-EC"/>
</dbReference>
<keyword evidence="12 17" id="KW-0520">NAD</keyword>
<evidence type="ECO:0000256" key="5">
    <source>
        <dbReference type="ARBA" id="ARBA00022448"/>
    </source>
</evidence>
<keyword evidence="7 17" id="KW-0812">Transmembrane</keyword>
<sequence length="190" mass="22963">MNEIYFYSWILNMLNLNFLNFNISAEYGFSLLLLNIIIYLILLFLLFSVFFLFDLNKFKTLNQFKNFSLFNFVYIIVFFNLLSLAGMPPLLGFIGKFLFIIFLLLKNQFFFFVLFSIVNLFMLYFYIQNLRFLVRKTKSNSVIYINNKMNISINNFIYLVFFSFLNVFSIFFFSDFLIILNNISLFLYFN</sequence>
<evidence type="ECO:0000256" key="2">
    <source>
        <dbReference type="ARBA" id="ARBA00007012"/>
    </source>
</evidence>
<evidence type="ECO:0000256" key="11">
    <source>
        <dbReference type="ARBA" id="ARBA00022989"/>
    </source>
</evidence>
<keyword evidence="11 17" id="KW-1133">Transmembrane helix</keyword>
<keyword evidence="13 17" id="KW-0830">Ubiquinone</keyword>
<dbReference type="PANTHER" id="PTHR46552">
    <property type="entry name" value="NADH-UBIQUINONE OXIDOREDUCTASE CHAIN 2"/>
    <property type="match status" value="1"/>
</dbReference>
<proteinExistence type="inferred from homology"/>
<feature type="transmembrane region" description="Helical" evidence="17">
    <location>
        <begin position="6"/>
        <end position="25"/>
    </location>
</feature>
<gene>
    <name evidence="19" type="primary">nad2</name>
</gene>
<evidence type="ECO:0000256" key="7">
    <source>
        <dbReference type="ARBA" id="ARBA00022692"/>
    </source>
</evidence>
<evidence type="ECO:0000256" key="15">
    <source>
        <dbReference type="ARBA" id="ARBA00023136"/>
    </source>
</evidence>
<keyword evidence="6 17" id="KW-0679">Respiratory chain</keyword>
<dbReference type="Pfam" id="PF00361">
    <property type="entry name" value="Proton_antipo_M"/>
    <property type="match status" value="1"/>
</dbReference>
<dbReference type="RefSeq" id="YP_009512650.1">
    <property type="nucleotide sequence ID" value="NC_039174.1"/>
</dbReference>
<evidence type="ECO:0000256" key="8">
    <source>
        <dbReference type="ARBA" id="ARBA00022792"/>
    </source>
</evidence>
<keyword evidence="9 17" id="KW-1278">Translocase</keyword>
<organism evidence="19">
    <name type="scientific">Uronema marinum</name>
    <name type="common">Marine ciliate</name>
    <dbReference type="NCBI Taxonomy" id="35107"/>
    <lineage>
        <taxon>Eukaryota</taxon>
        <taxon>Sar</taxon>
        <taxon>Alveolata</taxon>
        <taxon>Ciliophora</taxon>
        <taxon>Intramacronucleata</taxon>
        <taxon>Oligohymenophorea</taxon>
        <taxon>Scuticociliatia</taxon>
        <taxon>Philasterida</taxon>
        <taxon>Uronematidae</taxon>
        <taxon>Uronema</taxon>
    </lineage>
</organism>
<dbReference type="PRINTS" id="PR01436">
    <property type="entry name" value="NADHDHGNASE2"/>
</dbReference>
<evidence type="ECO:0000259" key="18">
    <source>
        <dbReference type="Pfam" id="PF00361"/>
    </source>
</evidence>
<dbReference type="PANTHER" id="PTHR46552:SF1">
    <property type="entry name" value="NADH-UBIQUINONE OXIDOREDUCTASE CHAIN 2"/>
    <property type="match status" value="1"/>
</dbReference>
<dbReference type="GO" id="GO:0006120">
    <property type="term" value="P:mitochondrial electron transport, NADH to ubiquinone"/>
    <property type="evidence" value="ECO:0007669"/>
    <property type="project" value="InterPro"/>
</dbReference>
<feature type="transmembrane region" description="Helical" evidence="17">
    <location>
        <begin position="109"/>
        <end position="127"/>
    </location>
</feature>
<evidence type="ECO:0000313" key="19">
    <source>
        <dbReference type="EMBL" id="AXJ93342.1"/>
    </source>
</evidence>
<evidence type="ECO:0000256" key="6">
    <source>
        <dbReference type="ARBA" id="ARBA00022660"/>
    </source>
</evidence>
<evidence type="ECO:0000256" key="16">
    <source>
        <dbReference type="ARBA" id="ARBA00049551"/>
    </source>
</evidence>
<dbReference type="GeneID" id="37625956"/>
<dbReference type="InterPro" id="IPR050175">
    <property type="entry name" value="Complex_I_Subunit_2"/>
</dbReference>
<feature type="transmembrane region" description="Helical" evidence="17">
    <location>
        <begin position="32"/>
        <end position="53"/>
    </location>
</feature>
<evidence type="ECO:0000256" key="4">
    <source>
        <dbReference type="ARBA" id="ARBA00021008"/>
    </source>
</evidence>
<evidence type="ECO:0000256" key="10">
    <source>
        <dbReference type="ARBA" id="ARBA00022982"/>
    </source>
</evidence>
<keyword evidence="5" id="KW-0813">Transport</keyword>
<keyword evidence="10 17" id="KW-0249">Electron transport</keyword>
<comment type="catalytic activity">
    <reaction evidence="16 17">
        <text>a ubiquinone + NADH + 5 H(+)(in) = a ubiquinol + NAD(+) + 4 H(+)(out)</text>
        <dbReference type="Rhea" id="RHEA:29091"/>
        <dbReference type="Rhea" id="RHEA-COMP:9565"/>
        <dbReference type="Rhea" id="RHEA-COMP:9566"/>
        <dbReference type="ChEBI" id="CHEBI:15378"/>
        <dbReference type="ChEBI" id="CHEBI:16389"/>
        <dbReference type="ChEBI" id="CHEBI:17976"/>
        <dbReference type="ChEBI" id="CHEBI:57540"/>
        <dbReference type="ChEBI" id="CHEBI:57945"/>
        <dbReference type="EC" id="7.1.1.2"/>
    </reaction>
</comment>
<keyword evidence="8 17" id="KW-0999">Mitochondrion inner membrane</keyword>
<reference evidence="19" key="2">
    <citation type="journal article" date="2018" name="Mitochondrial DNA Part B Resour">
        <title>Uronema marinum mitochondrion, complete genome.</title>
        <authorList>
            <person name="Li R."/>
            <person name="Gao Y."/>
            <person name="Hou Y."/>
            <person name="Ye S."/>
            <person name="Wang L."/>
            <person name="Sun J."/>
            <person name="Li Q."/>
        </authorList>
    </citation>
    <scope>NUCLEOTIDE SEQUENCE</scope>
</reference>
<dbReference type="EC" id="7.1.1.2" evidence="3 17"/>
<evidence type="ECO:0000256" key="9">
    <source>
        <dbReference type="ARBA" id="ARBA00022967"/>
    </source>
</evidence>